<name>A0A4E9EBP6_GIBZA</name>
<evidence type="ECO:0000313" key="7">
    <source>
        <dbReference type="EMBL" id="VIO59586.1"/>
    </source>
</evidence>
<dbReference type="GO" id="GO:0016747">
    <property type="term" value="F:acyltransferase activity, transferring groups other than amino-acyl groups"/>
    <property type="evidence" value="ECO:0007669"/>
    <property type="project" value="InterPro"/>
</dbReference>
<dbReference type="EC" id="3.1.1.47" evidence="1"/>
<feature type="compositionally biased region" description="Polar residues" evidence="5">
    <location>
        <begin position="856"/>
        <end position="865"/>
    </location>
</feature>
<dbReference type="SUPFAM" id="SSF55729">
    <property type="entry name" value="Acyl-CoA N-acyltransferases (Nat)"/>
    <property type="match status" value="1"/>
</dbReference>
<accession>A0A4E9EBP6</accession>
<dbReference type="PANTHER" id="PTHR10272:SF7">
    <property type="entry name" value="PHOSPHOLIPASE-RELATED"/>
    <property type="match status" value="1"/>
</dbReference>
<dbReference type="CDD" id="cd04301">
    <property type="entry name" value="NAT_SF"/>
    <property type="match status" value="1"/>
</dbReference>
<evidence type="ECO:0000256" key="4">
    <source>
        <dbReference type="ARBA" id="ARBA00023098"/>
    </source>
</evidence>
<proteinExistence type="predicted"/>
<reference evidence="7" key="1">
    <citation type="submission" date="2019-04" db="EMBL/GenBank/DDBJ databases">
        <authorList>
            <person name="Melise S."/>
            <person name="Noan J."/>
            <person name="Okalmin O."/>
        </authorList>
    </citation>
    <scope>NUCLEOTIDE SEQUENCE</scope>
    <source>
        <strain evidence="7">FN9</strain>
    </source>
</reference>
<sequence>MHLQLRPAVPEDIPGMCRVYYSAFSDTIIGSRVFNANKQASEQFFLKGFTDEIADPTCEVLVVTHKTSPDSKDEQVVALAKWNLPGAPIQDVPPAEAWPAAGDLAVEFFGKMTEGRRRFIGDRLHYHLELVCVHEDWQGKGAASLLLRWGAERADAESLPCFLEATPKGAPIYEKYGFKRKADEVFEWSFGRAVETYMERDAKVEKRTMTRSECSCGSVNFTVIGSLRPCEKAECTYIECMLEGWACCKCKKGPNEGHVCKQDVKPWRWEYVGCGHGYCTNCTPWRDGERTKGVQRQKTTHEGPARKRSKKIRRSWDVIAGRTFPEYTGPYKVGTVDVEIPISELEAPSAAPEGSDKIQTVQYRMFYPAVPESNEKRISWLPNPQRQHLVAYTKFLGLGPMLSEFLSFLPRHLHYTTIPAHKNAKLLESSTENKRWPTMIFSHGLGGCRNSYSYIAGSLASHGIVVICPEHRDGSAVASFIRVPEKQNETITSNNRIQVHYEKISHDVSPEVYQAREAQLRIRCWELGLIHQAMISVDRGNKLTNLNRSTPSLDQFVGQSNIHEPGSIIFAGHSFGAATVTQLMKSTYYAGVPEVDAIEKSIFSPAEGSDIKKQITEKTLTMLLDMWCMPLMAPNSKPLFDLPLPVYADKPTAPGGKAILAVESEHFFKWRDHLNLKARILSPDPTAQVVAPQLFERPSGIKMSEPNFFYVINSAHLSQSDFGILFPWLTQKIFKAEQPERALRLNLRAQLQMLRENNVPVGRTFEGDLVDGTSFDKLEKFNQEKGDLCKDGINDDQAIFNKSGNNPVGFWRWIDIIGLGDTSDKKTTEKKVEEGEEAMKGELDPSDEVPGAPPSITRTMSATAA</sequence>
<dbReference type="SUPFAM" id="SSF53474">
    <property type="entry name" value="alpha/beta-Hydrolases"/>
    <property type="match status" value="1"/>
</dbReference>
<evidence type="ECO:0000256" key="1">
    <source>
        <dbReference type="ARBA" id="ARBA00013201"/>
    </source>
</evidence>
<dbReference type="Pfam" id="PF13673">
    <property type="entry name" value="Acetyltransf_10"/>
    <property type="match status" value="1"/>
</dbReference>
<protein>
    <recommendedName>
        <fullName evidence="1">1-alkyl-2-acetylglycerophosphocholine esterase</fullName>
        <ecNumber evidence="1">3.1.1.47</ecNumber>
    </recommendedName>
</protein>
<dbReference type="InterPro" id="IPR000182">
    <property type="entry name" value="GNAT_dom"/>
</dbReference>
<organism evidence="7">
    <name type="scientific">Gibberella zeae</name>
    <name type="common">Wheat head blight fungus</name>
    <name type="synonym">Fusarium graminearum</name>
    <dbReference type="NCBI Taxonomy" id="5518"/>
    <lineage>
        <taxon>Eukaryota</taxon>
        <taxon>Fungi</taxon>
        <taxon>Dikarya</taxon>
        <taxon>Ascomycota</taxon>
        <taxon>Pezizomycotina</taxon>
        <taxon>Sordariomycetes</taxon>
        <taxon>Hypocreomycetidae</taxon>
        <taxon>Hypocreales</taxon>
        <taxon>Nectriaceae</taxon>
        <taxon>Fusarium</taxon>
    </lineage>
</organism>
<dbReference type="AlphaFoldDB" id="A0A4E9EBP6"/>
<evidence type="ECO:0000256" key="3">
    <source>
        <dbReference type="ARBA" id="ARBA00022963"/>
    </source>
</evidence>
<feature type="compositionally biased region" description="Basic and acidic residues" evidence="5">
    <location>
        <begin position="824"/>
        <end position="843"/>
    </location>
</feature>
<dbReference type="PANTHER" id="PTHR10272">
    <property type="entry name" value="PLATELET-ACTIVATING FACTOR ACETYLHYDROLASE"/>
    <property type="match status" value="1"/>
</dbReference>
<feature type="domain" description="N-acetyltransferase" evidence="6">
    <location>
        <begin position="63"/>
        <end position="203"/>
    </location>
</feature>
<feature type="region of interest" description="Disordered" evidence="5">
    <location>
        <begin position="824"/>
        <end position="865"/>
    </location>
</feature>
<dbReference type="Gene3D" id="3.40.630.30">
    <property type="match status" value="1"/>
</dbReference>
<evidence type="ECO:0000256" key="5">
    <source>
        <dbReference type="SAM" id="MobiDB-lite"/>
    </source>
</evidence>
<dbReference type="EMBL" id="CAAKMV010000141">
    <property type="protein sequence ID" value="VIO59586.1"/>
    <property type="molecule type" value="Genomic_DNA"/>
</dbReference>
<dbReference type="Pfam" id="PF03403">
    <property type="entry name" value="PAF-AH_p_II"/>
    <property type="match status" value="1"/>
</dbReference>
<dbReference type="PROSITE" id="PS51186">
    <property type="entry name" value="GNAT"/>
    <property type="match status" value="1"/>
</dbReference>
<evidence type="ECO:0000256" key="2">
    <source>
        <dbReference type="ARBA" id="ARBA00022801"/>
    </source>
</evidence>
<keyword evidence="4" id="KW-0443">Lipid metabolism</keyword>
<dbReference type="InterPro" id="IPR029058">
    <property type="entry name" value="AB_hydrolase_fold"/>
</dbReference>
<evidence type="ECO:0000259" key="6">
    <source>
        <dbReference type="PROSITE" id="PS51186"/>
    </source>
</evidence>
<dbReference type="Gene3D" id="3.40.50.1820">
    <property type="entry name" value="alpha/beta hydrolase"/>
    <property type="match status" value="1"/>
</dbReference>
<keyword evidence="2" id="KW-0378">Hydrolase</keyword>
<dbReference type="InterPro" id="IPR016181">
    <property type="entry name" value="Acyl_CoA_acyltransferase"/>
</dbReference>
<dbReference type="GO" id="GO:0016042">
    <property type="term" value="P:lipid catabolic process"/>
    <property type="evidence" value="ECO:0007669"/>
    <property type="project" value="UniProtKB-KW"/>
</dbReference>
<dbReference type="GO" id="GO:0003847">
    <property type="term" value="F:1-alkyl-2-acetylglycerophosphocholine esterase activity"/>
    <property type="evidence" value="ECO:0007669"/>
    <property type="project" value="UniProtKB-EC"/>
</dbReference>
<keyword evidence="3" id="KW-0442">Lipid degradation</keyword>
<gene>
    <name evidence="7" type="ORF">FUG_LOCUS355895</name>
</gene>